<dbReference type="Proteomes" id="UP000557307">
    <property type="component" value="Unassembled WGS sequence"/>
</dbReference>
<dbReference type="GO" id="GO:0008483">
    <property type="term" value="F:transaminase activity"/>
    <property type="evidence" value="ECO:0007669"/>
    <property type="project" value="TreeGrafter"/>
</dbReference>
<comment type="similarity">
    <text evidence="3">Belongs to the DegT/DnrJ/EryC1 family.</text>
</comment>
<evidence type="ECO:0000313" key="5">
    <source>
        <dbReference type="Proteomes" id="UP000557307"/>
    </source>
</evidence>
<dbReference type="InterPro" id="IPR000653">
    <property type="entry name" value="DegT/StrS_aminotransferase"/>
</dbReference>
<dbReference type="SUPFAM" id="SSF53383">
    <property type="entry name" value="PLP-dependent transferases"/>
    <property type="match status" value="1"/>
</dbReference>
<accession>A0A840TIT3</accession>
<gene>
    <name evidence="4" type="ORF">HNQ92_001397</name>
</gene>
<dbReference type="GO" id="GO:0030170">
    <property type="term" value="F:pyridoxal phosphate binding"/>
    <property type="evidence" value="ECO:0007669"/>
    <property type="project" value="TreeGrafter"/>
</dbReference>
<dbReference type="InterPro" id="IPR015422">
    <property type="entry name" value="PyrdxlP-dep_Trfase_small"/>
</dbReference>
<sequence length="378" mass="42062">MEAIEMVDLKKQYQKIKPAVDKALQECIDAASFIRGPQVTTFENQLASYLGVKNVISCANGTDALQLAMMALDVKAGDEVIVPAFTYVAAVEVIALLGLSPVIVDVDPRTFMLNRALVEEALSPRTRLVVPVHLFGQCADMQGILDLCRAYSISVLEDTAQAIGAWYTFSQGEKAAAGTMGNLGTTSFFPSKNLGCFGDGGAVYTHDDRLAARVKMMANHGQARKYFHETVGINSRLDTLQAAILLEKLKKLDEYQRARQEVAARYDQAFGPIEELEIPYRSPASTHVFNQYTLKVPLGQREGLREFLSRKKIPSMIYYPQPLHRQPAYRSIGRVVGDLAVTEDLCQRVISLPMHTELSNVQIEYICESILDYFRKLK</sequence>
<dbReference type="PANTHER" id="PTHR30244">
    <property type="entry name" value="TRANSAMINASE"/>
    <property type="match status" value="1"/>
</dbReference>
<dbReference type="RefSeq" id="WP_184172521.1">
    <property type="nucleotide sequence ID" value="NZ_JACHGF010000002.1"/>
</dbReference>
<dbReference type="Gene3D" id="3.40.640.10">
    <property type="entry name" value="Type I PLP-dependent aspartate aminotransferase-like (Major domain)"/>
    <property type="match status" value="1"/>
</dbReference>
<reference evidence="4 5" key="1">
    <citation type="submission" date="2020-08" db="EMBL/GenBank/DDBJ databases">
        <title>Genomic Encyclopedia of Type Strains, Phase IV (KMG-IV): sequencing the most valuable type-strain genomes for metagenomic binning, comparative biology and taxonomic classification.</title>
        <authorList>
            <person name="Goeker M."/>
        </authorList>
    </citation>
    <scope>NUCLEOTIDE SEQUENCE [LARGE SCALE GENOMIC DNA]</scope>
    <source>
        <strain evidence="4 5">DSM 105074</strain>
    </source>
</reference>
<protein>
    <submittedName>
        <fullName evidence="4">dTDP-4-amino-4,6-dideoxygalactose transaminase</fullName>
    </submittedName>
</protein>
<dbReference type="InterPro" id="IPR015424">
    <property type="entry name" value="PyrdxlP-dep_Trfase"/>
</dbReference>
<feature type="modified residue" description="N6-(pyridoxal phosphate)lysine" evidence="2">
    <location>
        <position position="192"/>
    </location>
</feature>
<name>A0A840TIT3_9BACT</name>
<comment type="caution">
    <text evidence="4">The sequence shown here is derived from an EMBL/GenBank/DDBJ whole genome shotgun (WGS) entry which is preliminary data.</text>
</comment>
<evidence type="ECO:0000256" key="2">
    <source>
        <dbReference type="PIRSR" id="PIRSR000390-2"/>
    </source>
</evidence>
<evidence type="ECO:0000256" key="3">
    <source>
        <dbReference type="RuleBase" id="RU004508"/>
    </source>
</evidence>
<dbReference type="GO" id="GO:0000271">
    <property type="term" value="P:polysaccharide biosynthetic process"/>
    <property type="evidence" value="ECO:0007669"/>
    <property type="project" value="TreeGrafter"/>
</dbReference>
<evidence type="ECO:0000313" key="4">
    <source>
        <dbReference type="EMBL" id="MBB5283271.1"/>
    </source>
</evidence>
<dbReference type="Gene3D" id="3.90.1150.10">
    <property type="entry name" value="Aspartate Aminotransferase, domain 1"/>
    <property type="match status" value="1"/>
</dbReference>
<feature type="active site" description="Proton acceptor" evidence="1">
    <location>
        <position position="192"/>
    </location>
</feature>
<keyword evidence="5" id="KW-1185">Reference proteome</keyword>
<dbReference type="CDD" id="cd00616">
    <property type="entry name" value="AHBA_syn"/>
    <property type="match status" value="1"/>
</dbReference>
<dbReference type="AlphaFoldDB" id="A0A840TIT3"/>
<dbReference type="PANTHER" id="PTHR30244:SF42">
    <property type="entry name" value="UDP-2-ACETAMIDO-2-DEOXY-3-OXO-D-GLUCURONATE AMINOTRANSFERASE"/>
    <property type="match status" value="1"/>
</dbReference>
<dbReference type="Pfam" id="PF01041">
    <property type="entry name" value="DegT_DnrJ_EryC1"/>
    <property type="match status" value="1"/>
</dbReference>
<dbReference type="PIRSF" id="PIRSF000390">
    <property type="entry name" value="PLP_StrS"/>
    <property type="match status" value="1"/>
</dbReference>
<dbReference type="EMBL" id="JACHGF010000002">
    <property type="protein sequence ID" value="MBB5283271.1"/>
    <property type="molecule type" value="Genomic_DNA"/>
</dbReference>
<evidence type="ECO:0000256" key="1">
    <source>
        <dbReference type="PIRSR" id="PIRSR000390-1"/>
    </source>
</evidence>
<proteinExistence type="inferred from homology"/>
<organism evidence="4 5">
    <name type="scientific">Rhabdobacter roseus</name>
    <dbReference type="NCBI Taxonomy" id="1655419"/>
    <lineage>
        <taxon>Bacteria</taxon>
        <taxon>Pseudomonadati</taxon>
        <taxon>Bacteroidota</taxon>
        <taxon>Cytophagia</taxon>
        <taxon>Cytophagales</taxon>
        <taxon>Cytophagaceae</taxon>
        <taxon>Rhabdobacter</taxon>
    </lineage>
</organism>
<keyword evidence="2 3" id="KW-0663">Pyridoxal phosphate</keyword>
<dbReference type="InterPro" id="IPR015421">
    <property type="entry name" value="PyrdxlP-dep_Trfase_major"/>
</dbReference>